<dbReference type="RefSeq" id="WP_091516591.1">
    <property type="nucleotide sequence ID" value="NZ_FOLE01000015.1"/>
</dbReference>
<keyword evidence="3" id="KW-1185">Reference proteome</keyword>
<reference evidence="2 3" key="1">
    <citation type="submission" date="2016-10" db="EMBL/GenBank/DDBJ databases">
        <authorList>
            <person name="de Groot N.N."/>
        </authorList>
    </citation>
    <scope>NUCLEOTIDE SEQUENCE [LARGE SCALE GENOMIC DNA]</scope>
    <source>
        <strain evidence="2 3">DSM 6793</strain>
    </source>
</reference>
<evidence type="ECO:0000256" key="1">
    <source>
        <dbReference type="SAM" id="Phobius"/>
    </source>
</evidence>
<keyword evidence="1" id="KW-0812">Transmembrane</keyword>
<proteinExistence type="predicted"/>
<dbReference type="EMBL" id="FOLE01000015">
    <property type="protein sequence ID" value="SFC97183.1"/>
    <property type="molecule type" value="Genomic_DNA"/>
</dbReference>
<evidence type="ECO:0000313" key="3">
    <source>
        <dbReference type="Proteomes" id="UP000199514"/>
    </source>
</evidence>
<protein>
    <recommendedName>
        <fullName evidence="4">Cytochrome C and Quinol oxidase polypeptide I</fullName>
    </recommendedName>
</protein>
<dbReference type="STRING" id="927664.SAMN05421780_11530"/>
<feature type="transmembrane region" description="Helical" evidence="1">
    <location>
        <begin position="119"/>
        <end position="141"/>
    </location>
</feature>
<gene>
    <name evidence="2" type="ORF">SAMN05421780_11530</name>
</gene>
<keyword evidence="1" id="KW-0472">Membrane</keyword>
<feature type="transmembrane region" description="Helical" evidence="1">
    <location>
        <begin position="12"/>
        <end position="32"/>
    </location>
</feature>
<keyword evidence="1" id="KW-1133">Transmembrane helix</keyword>
<evidence type="ECO:0000313" key="2">
    <source>
        <dbReference type="EMBL" id="SFC97183.1"/>
    </source>
</evidence>
<dbReference type="OrthoDB" id="329514at2"/>
<evidence type="ECO:0008006" key="4">
    <source>
        <dbReference type="Google" id="ProtNLM"/>
    </source>
</evidence>
<dbReference type="AlphaFoldDB" id="A0A1I1NQZ2"/>
<feature type="transmembrane region" description="Helical" evidence="1">
    <location>
        <begin position="44"/>
        <end position="65"/>
    </location>
</feature>
<accession>A0A1I1NQZ2</accession>
<sequence>MYPIVLQLHSAFRWLVLGSLLWAIGQAYIGYTQNKAFLPSHNRLRHWTATIAHIQLLLGFTLYGHSPIVKYFWRESSSPLSLESLFFPVIHLGLMLVAIVIITIGSAKAKRQTTDTQKFKTIFVWFLLGLCIILLAVPWPFSPFSPLSARPLFR</sequence>
<dbReference type="Proteomes" id="UP000199514">
    <property type="component" value="Unassembled WGS sequence"/>
</dbReference>
<feature type="transmembrane region" description="Helical" evidence="1">
    <location>
        <begin position="85"/>
        <end position="107"/>
    </location>
</feature>
<organism evidence="2 3">
    <name type="scientific">Flexibacter flexilis DSM 6793</name>
    <dbReference type="NCBI Taxonomy" id="927664"/>
    <lineage>
        <taxon>Bacteria</taxon>
        <taxon>Pseudomonadati</taxon>
        <taxon>Bacteroidota</taxon>
        <taxon>Cytophagia</taxon>
        <taxon>Cytophagales</taxon>
        <taxon>Flexibacteraceae</taxon>
        <taxon>Flexibacter</taxon>
    </lineage>
</organism>
<name>A0A1I1NQZ2_9BACT</name>